<keyword evidence="4" id="KW-1185">Reference proteome</keyword>
<evidence type="ECO:0000259" key="2">
    <source>
        <dbReference type="Pfam" id="PF00582"/>
    </source>
</evidence>
<dbReference type="Proteomes" id="UP001418637">
    <property type="component" value="Unassembled WGS sequence"/>
</dbReference>
<comment type="caution">
    <text evidence="3">The sequence shown here is derived from an EMBL/GenBank/DDBJ whole genome shotgun (WGS) entry which is preliminary data.</text>
</comment>
<protein>
    <submittedName>
        <fullName evidence="3">Universal stress protein</fullName>
    </submittedName>
</protein>
<name>A0ABV0BLB2_9HYPH</name>
<dbReference type="Pfam" id="PF00582">
    <property type="entry name" value="Usp"/>
    <property type="match status" value="1"/>
</dbReference>
<comment type="similarity">
    <text evidence="1">Belongs to the universal stress protein A family.</text>
</comment>
<dbReference type="RefSeq" id="WP_346337107.1">
    <property type="nucleotide sequence ID" value="NZ_JBBYXI010000003.1"/>
</dbReference>
<dbReference type="PRINTS" id="PR01438">
    <property type="entry name" value="UNVRSLSTRESS"/>
</dbReference>
<organism evidence="3 4">
    <name type="scientific">Hohaiivirga grylli</name>
    <dbReference type="NCBI Taxonomy" id="3133970"/>
    <lineage>
        <taxon>Bacteria</taxon>
        <taxon>Pseudomonadati</taxon>
        <taxon>Pseudomonadota</taxon>
        <taxon>Alphaproteobacteria</taxon>
        <taxon>Hyphomicrobiales</taxon>
        <taxon>Methylobacteriaceae</taxon>
        <taxon>Hohaiivirga</taxon>
    </lineage>
</organism>
<dbReference type="Gene3D" id="3.40.50.12370">
    <property type="match status" value="1"/>
</dbReference>
<evidence type="ECO:0000256" key="1">
    <source>
        <dbReference type="ARBA" id="ARBA00008791"/>
    </source>
</evidence>
<gene>
    <name evidence="3" type="ORF">WJT86_08355</name>
</gene>
<dbReference type="CDD" id="cd00293">
    <property type="entry name" value="USP-like"/>
    <property type="match status" value="1"/>
</dbReference>
<feature type="domain" description="UspA" evidence="2">
    <location>
        <begin position="223"/>
        <end position="276"/>
    </location>
</feature>
<sequence length="278" mass="30681">MKTILVPVEQHSLIHNVFEASVTLAKLFDSYIEGAAIGVDLPDVPIMDVAVGLPSVWDHEIRKEMAEASRQTFENYFTAKKIPRAEDKPDGLCWQWHPAGPTTDTMLGAEGRCFDITVVGRPSTKEPIPRITTVESALFESGHPVLVIPPEPVHSLNEHIMIAWNGSSETARAVAFAKPLLEKAKHVTVLGIHGWNVGGPSAEEMVRMLNISGIKAEHMFLDTVTEEYGNMILKTAMDKKCDLLIKGAYTQSRLRQMIFGGATNTILYEAQLPVLFAH</sequence>
<evidence type="ECO:0000313" key="4">
    <source>
        <dbReference type="Proteomes" id="UP001418637"/>
    </source>
</evidence>
<dbReference type="EMBL" id="JBBYXI010000003">
    <property type="protein sequence ID" value="MEN3931066.1"/>
    <property type="molecule type" value="Genomic_DNA"/>
</dbReference>
<dbReference type="InterPro" id="IPR006015">
    <property type="entry name" value="Universal_stress_UspA"/>
</dbReference>
<proteinExistence type="inferred from homology"/>
<reference evidence="3 4" key="1">
    <citation type="submission" date="2024-04" db="EMBL/GenBank/DDBJ databases">
        <title>A novel species isolated from cricket.</title>
        <authorList>
            <person name="Wang H.-C."/>
        </authorList>
    </citation>
    <scope>NUCLEOTIDE SEQUENCE [LARGE SCALE GENOMIC DNA]</scope>
    <source>
        <strain evidence="3 4">WL0021</strain>
    </source>
</reference>
<dbReference type="SUPFAM" id="SSF52402">
    <property type="entry name" value="Adenine nucleotide alpha hydrolases-like"/>
    <property type="match status" value="1"/>
</dbReference>
<accession>A0ABV0BLB2</accession>
<evidence type="ECO:0000313" key="3">
    <source>
        <dbReference type="EMBL" id="MEN3931066.1"/>
    </source>
</evidence>
<dbReference type="InterPro" id="IPR006016">
    <property type="entry name" value="UspA"/>
</dbReference>